<dbReference type="EMBL" id="JAYMGO010000023">
    <property type="protein sequence ID" value="KAL1249223.1"/>
    <property type="molecule type" value="Genomic_DNA"/>
</dbReference>
<sequence length="124" mass="14139">MGWRGSEGLQTLPGSKGKCDRRAVFVRIPAFQELPASAVWKRFEMSSRPSVRLHRRRSVRSGSLLGSHSCIQLEKQTQCGSEKSEKRRALMETLNWNTKERDFLRTSPLEVSLHDLELGVIICN</sequence>
<gene>
    <name evidence="1" type="ORF">QQF64_020228</name>
</gene>
<protein>
    <submittedName>
        <fullName evidence="1">Uncharacterized protein</fullName>
    </submittedName>
</protein>
<reference evidence="1 2" key="1">
    <citation type="submission" date="2023-09" db="EMBL/GenBank/DDBJ databases">
        <authorList>
            <person name="Wang M."/>
        </authorList>
    </citation>
    <scope>NUCLEOTIDE SEQUENCE [LARGE SCALE GENOMIC DNA]</scope>
    <source>
        <strain evidence="1">GT-2023</strain>
        <tissue evidence="1">Liver</tissue>
    </source>
</reference>
<name>A0ABR3L8S7_9TELE</name>
<comment type="caution">
    <text evidence="1">The sequence shown here is derived from an EMBL/GenBank/DDBJ whole genome shotgun (WGS) entry which is preliminary data.</text>
</comment>
<proteinExistence type="predicted"/>
<evidence type="ECO:0000313" key="1">
    <source>
        <dbReference type="EMBL" id="KAL1249223.1"/>
    </source>
</evidence>
<organism evidence="1 2">
    <name type="scientific">Cirrhinus molitorella</name>
    <name type="common">mud carp</name>
    <dbReference type="NCBI Taxonomy" id="172907"/>
    <lineage>
        <taxon>Eukaryota</taxon>
        <taxon>Metazoa</taxon>
        <taxon>Chordata</taxon>
        <taxon>Craniata</taxon>
        <taxon>Vertebrata</taxon>
        <taxon>Euteleostomi</taxon>
        <taxon>Actinopterygii</taxon>
        <taxon>Neopterygii</taxon>
        <taxon>Teleostei</taxon>
        <taxon>Ostariophysi</taxon>
        <taxon>Cypriniformes</taxon>
        <taxon>Cyprinidae</taxon>
        <taxon>Labeoninae</taxon>
        <taxon>Labeonini</taxon>
        <taxon>Cirrhinus</taxon>
    </lineage>
</organism>
<dbReference type="Proteomes" id="UP001558613">
    <property type="component" value="Unassembled WGS sequence"/>
</dbReference>
<keyword evidence="2" id="KW-1185">Reference proteome</keyword>
<accession>A0ABR3L8S7</accession>
<evidence type="ECO:0000313" key="2">
    <source>
        <dbReference type="Proteomes" id="UP001558613"/>
    </source>
</evidence>